<dbReference type="InterPro" id="IPR005467">
    <property type="entry name" value="His_kinase_dom"/>
</dbReference>
<organism evidence="12 13">
    <name type="scientific">Dongia rigui</name>
    <dbReference type="NCBI Taxonomy" id="940149"/>
    <lineage>
        <taxon>Bacteria</taxon>
        <taxon>Pseudomonadati</taxon>
        <taxon>Pseudomonadota</taxon>
        <taxon>Alphaproteobacteria</taxon>
        <taxon>Rhodospirillales</taxon>
        <taxon>Dongiaceae</taxon>
        <taxon>Dongia</taxon>
    </lineage>
</organism>
<dbReference type="InterPro" id="IPR013656">
    <property type="entry name" value="PAS_4"/>
</dbReference>
<dbReference type="InterPro" id="IPR036890">
    <property type="entry name" value="HATPase_C_sf"/>
</dbReference>
<dbReference type="Pfam" id="PF08448">
    <property type="entry name" value="PAS_4"/>
    <property type="match status" value="1"/>
</dbReference>
<keyword evidence="8" id="KW-0812">Transmembrane</keyword>
<feature type="transmembrane region" description="Helical" evidence="8">
    <location>
        <begin position="260"/>
        <end position="281"/>
    </location>
</feature>
<protein>
    <recommendedName>
        <fullName evidence="2">histidine kinase</fullName>
        <ecNumber evidence="2">2.7.13.3</ecNumber>
    </recommendedName>
</protein>
<keyword evidence="13" id="KW-1185">Reference proteome</keyword>
<keyword evidence="12" id="KW-0067">ATP-binding</keyword>
<dbReference type="SMART" id="SM00091">
    <property type="entry name" value="PAS"/>
    <property type="match status" value="1"/>
</dbReference>
<evidence type="ECO:0000313" key="12">
    <source>
        <dbReference type="EMBL" id="MDY0870651.1"/>
    </source>
</evidence>
<dbReference type="RefSeq" id="WP_320498947.1">
    <property type="nucleotide sequence ID" value="NZ_JAXCLX010000001.1"/>
</dbReference>
<reference evidence="12 13" key="1">
    <citation type="journal article" date="2013" name="Antonie Van Leeuwenhoek">
        <title>Dongia rigui sp. nov., isolated from freshwater of a large wetland in Korea.</title>
        <authorList>
            <person name="Baik K.S."/>
            <person name="Hwang Y.M."/>
            <person name="Choi J.S."/>
            <person name="Kwon J."/>
            <person name="Seong C.N."/>
        </authorList>
    </citation>
    <scope>NUCLEOTIDE SEQUENCE [LARGE SCALE GENOMIC DNA]</scope>
    <source>
        <strain evidence="12 13">04SU4-P</strain>
    </source>
</reference>
<accession>A0ABU5DTJ8</accession>
<dbReference type="PROSITE" id="PS50113">
    <property type="entry name" value="PAC"/>
    <property type="match status" value="1"/>
</dbReference>
<feature type="domain" description="Histidine kinase" evidence="9">
    <location>
        <begin position="434"/>
        <end position="653"/>
    </location>
</feature>
<evidence type="ECO:0000256" key="5">
    <source>
        <dbReference type="ARBA" id="ARBA00022777"/>
    </source>
</evidence>
<dbReference type="SUPFAM" id="SSF55874">
    <property type="entry name" value="ATPase domain of HSP90 chaperone/DNA topoisomerase II/histidine kinase"/>
    <property type="match status" value="1"/>
</dbReference>
<evidence type="ECO:0000256" key="1">
    <source>
        <dbReference type="ARBA" id="ARBA00000085"/>
    </source>
</evidence>
<dbReference type="Pfam" id="PF00512">
    <property type="entry name" value="HisKA"/>
    <property type="match status" value="1"/>
</dbReference>
<dbReference type="Pfam" id="PF02518">
    <property type="entry name" value="HATPase_c"/>
    <property type="match status" value="1"/>
</dbReference>
<name>A0ABU5DTJ8_9PROT</name>
<evidence type="ECO:0000256" key="3">
    <source>
        <dbReference type="ARBA" id="ARBA00022553"/>
    </source>
</evidence>
<dbReference type="InterPro" id="IPR000014">
    <property type="entry name" value="PAS"/>
</dbReference>
<proteinExistence type="predicted"/>
<dbReference type="SUPFAM" id="SSF55785">
    <property type="entry name" value="PYP-like sensor domain (PAS domain)"/>
    <property type="match status" value="1"/>
</dbReference>
<evidence type="ECO:0000313" key="13">
    <source>
        <dbReference type="Proteomes" id="UP001271769"/>
    </source>
</evidence>
<dbReference type="GO" id="GO:0005524">
    <property type="term" value="F:ATP binding"/>
    <property type="evidence" value="ECO:0007669"/>
    <property type="project" value="UniProtKB-KW"/>
</dbReference>
<dbReference type="PRINTS" id="PR00344">
    <property type="entry name" value="BCTRLSENSOR"/>
</dbReference>
<dbReference type="Gene3D" id="3.30.565.10">
    <property type="entry name" value="Histidine kinase-like ATPase, C-terminal domain"/>
    <property type="match status" value="1"/>
</dbReference>
<dbReference type="SMART" id="SM00387">
    <property type="entry name" value="HATPase_c"/>
    <property type="match status" value="1"/>
</dbReference>
<feature type="region of interest" description="Disordered" evidence="7">
    <location>
        <begin position="115"/>
        <end position="134"/>
    </location>
</feature>
<dbReference type="InterPro" id="IPR000700">
    <property type="entry name" value="PAS-assoc_C"/>
</dbReference>
<dbReference type="InterPro" id="IPR035965">
    <property type="entry name" value="PAS-like_dom_sf"/>
</dbReference>
<keyword evidence="4" id="KW-0808">Transferase</keyword>
<evidence type="ECO:0000256" key="4">
    <source>
        <dbReference type="ARBA" id="ARBA00022679"/>
    </source>
</evidence>
<sequence>MAQPNLKTVAVFAAAISVAALVYAIGEFAYRRDAALAAESRLQTQLTSLSNRFLTEIAAGTDLGMGLAAVVAAEPNINERKFSAICRTILAAQPKVNNIALIVGDMVRYNCPVGGPPREIGSEPGQGATEPSSFEKLKQASDAVVSGPIRLNANDWLIVVRIPIRIKSETGLLKYWGAISVPMRVSGILQQAGLADPGIGLDLAMRGSREPMRTPEILFGDPGIFKDDIIQVPVALPEGTWFLAARLNTVPTDQQTLQRLFIGIVSIACGAGAFVAIPYVARRRRLEAEVNRNRDLLRALMRNSPIAMYVKDVGGRYLDLNDEAFRAYRLGGQDYIGRTARDLVSPELAKQLELEDARALGGEVIRAERKADPSSEYLWEREIKFPVIDHAGKVIAIAGYVLDITGQKQSEARMLEALRRAEAANREKSNFLATMSHELRTPLNAIIGFSDILRRQMFGPLGSSTYQSYAADIHKSGQLLYDLLGGIIDLSAVEAGHLTVKEESLTAEQVIDDCRAVLEALSRERDHSLTVHVDTSAAILGDRRLLRQVIINLTSNATKYTRKGGQIDVTVADRGDNVVFTVRDNGIGMEPADIERALQPFTRLGDPMRAEVGGSGIGLALVKRLVEAMRGSLVITSAPGIGTTVEVQLPKVR</sequence>
<gene>
    <name evidence="12" type="ORF">SMD31_01905</name>
</gene>
<dbReference type="SMART" id="SM01079">
    <property type="entry name" value="CHASE"/>
    <property type="match status" value="1"/>
</dbReference>
<dbReference type="InterPro" id="IPR004358">
    <property type="entry name" value="Sig_transdc_His_kin-like_C"/>
</dbReference>
<keyword evidence="8" id="KW-1133">Transmembrane helix</keyword>
<dbReference type="SMART" id="SM00388">
    <property type="entry name" value="HisKA"/>
    <property type="match status" value="1"/>
</dbReference>
<comment type="catalytic activity">
    <reaction evidence="1">
        <text>ATP + protein L-histidine = ADP + protein N-phospho-L-histidine.</text>
        <dbReference type="EC" id="2.7.13.3"/>
    </reaction>
</comment>
<feature type="domain" description="PAS" evidence="10">
    <location>
        <begin position="293"/>
        <end position="363"/>
    </location>
</feature>
<evidence type="ECO:0000259" key="9">
    <source>
        <dbReference type="PROSITE" id="PS50109"/>
    </source>
</evidence>
<dbReference type="SUPFAM" id="SSF47384">
    <property type="entry name" value="Homodimeric domain of signal transducing histidine kinase"/>
    <property type="match status" value="1"/>
</dbReference>
<dbReference type="InterPro" id="IPR050736">
    <property type="entry name" value="Sensor_HK_Regulatory"/>
</dbReference>
<dbReference type="PANTHER" id="PTHR43711:SF26">
    <property type="entry name" value="SENSOR HISTIDINE KINASE RCSC"/>
    <property type="match status" value="1"/>
</dbReference>
<dbReference type="Proteomes" id="UP001271769">
    <property type="component" value="Unassembled WGS sequence"/>
</dbReference>
<dbReference type="EMBL" id="JAXCLX010000001">
    <property type="protein sequence ID" value="MDY0870651.1"/>
    <property type="molecule type" value="Genomic_DNA"/>
</dbReference>
<keyword evidence="8" id="KW-0472">Membrane</keyword>
<evidence type="ECO:0000256" key="2">
    <source>
        <dbReference type="ARBA" id="ARBA00012438"/>
    </source>
</evidence>
<keyword evidence="5" id="KW-0418">Kinase</keyword>
<keyword evidence="3" id="KW-0597">Phosphoprotein</keyword>
<dbReference type="InterPro" id="IPR036097">
    <property type="entry name" value="HisK_dim/P_sf"/>
</dbReference>
<keyword evidence="12" id="KW-0547">Nucleotide-binding</keyword>
<dbReference type="EC" id="2.7.13.3" evidence="2"/>
<evidence type="ECO:0000256" key="7">
    <source>
        <dbReference type="SAM" id="MobiDB-lite"/>
    </source>
</evidence>
<feature type="domain" description="PAC" evidence="11">
    <location>
        <begin position="358"/>
        <end position="416"/>
    </location>
</feature>
<dbReference type="PROSITE" id="PS50112">
    <property type="entry name" value="PAS"/>
    <property type="match status" value="1"/>
</dbReference>
<dbReference type="CDD" id="cd00082">
    <property type="entry name" value="HisKA"/>
    <property type="match status" value="1"/>
</dbReference>
<dbReference type="PANTHER" id="PTHR43711">
    <property type="entry name" value="TWO-COMPONENT HISTIDINE KINASE"/>
    <property type="match status" value="1"/>
</dbReference>
<evidence type="ECO:0000256" key="8">
    <source>
        <dbReference type="SAM" id="Phobius"/>
    </source>
</evidence>
<dbReference type="PROSITE" id="PS50109">
    <property type="entry name" value="HIS_KIN"/>
    <property type="match status" value="1"/>
</dbReference>
<evidence type="ECO:0000259" key="10">
    <source>
        <dbReference type="PROSITE" id="PS50112"/>
    </source>
</evidence>
<dbReference type="Gene3D" id="1.10.287.130">
    <property type="match status" value="1"/>
</dbReference>
<dbReference type="InterPro" id="IPR003594">
    <property type="entry name" value="HATPase_dom"/>
</dbReference>
<dbReference type="InterPro" id="IPR006189">
    <property type="entry name" value="CHASE_dom"/>
</dbReference>
<keyword evidence="6" id="KW-0902">Two-component regulatory system</keyword>
<evidence type="ECO:0000259" key="11">
    <source>
        <dbReference type="PROSITE" id="PS50113"/>
    </source>
</evidence>
<dbReference type="NCBIfam" id="TIGR00229">
    <property type="entry name" value="sensory_box"/>
    <property type="match status" value="1"/>
</dbReference>
<evidence type="ECO:0000256" key="6">
    <source>
        <dbReference type="ARBA" id="ARBA00023012"/>
    </source>
</evidence>
<comment type="caution">
    <text evidence="12">The sequence shown here is derived from an EMBL/GenBank/DDBJ whole genome shotgun (WGS) entry which is preliminary data.</text>
</comment>
<dbReference type="InterPro" id="IPR003661">
    <property type="entry name" value="HisK_dim/P_dom"/>
</dbReference>
<dbReference type="Gene3D" id="3.30.450.20">
    <property type="entry name" value="PAS domain"/>
    <property type="match status" value="1"/>
</dbReference>